<keyword evidence="6 11" id="KW-0418">Kinase</keyword>
<evidence type="ECO:0000256" key="4">
    <source>
        <dbReference type="ARBA" id="ARBA00022679"/>
    </source>
</evidence>
<dbReference type="InterPro" id="IPR007891">
    <property type="entry name" value="CHASE3"/>
</dbReference>
<dbReference type="PANTHER" id="PTHR24421:SF10">
    <property type="entry name" value="NITRATE_NITRITE SENSOR PROTEIN NARQ"/>
    <property type="match status" value="1"/>
</dbReference>
<dbReference type="EMBL" id="PDEA01000001">
    <property type="protein sequence ID" value="PEH88538.1"/>
    <property type="molecule type" value="Genomic_DNA"/>
</dbReference>
<dbReference type="Pfam" id="PF05227">
    <property type="entry name" value="CHASE3"/>
    <property type="match status" value="1"/>
</dbReference>
<dbReference type="CDD" id="cd19410">
    <property type="entry name" value="HK9-like_sensor"/>
    <property type="match status" value="1"/>
</dbReference>
<sequence length="451" mass="50764">MKWSQIRRMAISLPLAMLAAIAMVAINEVGYQRSNQALEAMAHTQSTRNAINHLMQNMLDAETGLRGYLLTSDERYLEPYNKAITSINGDMDQLRELFIDEPDDLTIFSPLSRQVSRKTAEMELSLRLFREGNEEAWRFVMFTDMGKQNMDAIRSYTRQLTERSDARAEAKRSDVENALWLSRLGIATVTVIGLLAFYMYLRQTHTLEDVHKREQKIQSEERSRLEDLVRERTATLTELANHLQQVREDERGHLARELHDELGSLLTAAKLDVARLKSRIDMTVPEVADRIMHLTETLNSGIALKRRIIEDLRPSSLSNLGLTTSLEILTREFAQRSNIEVESSLEQVELPDATQLTVYRIVQESLTNIGKYASASRVVVSVHNYPTYVAVQIQDNGNGFDMHSVRPNSHGLAGMRHRVEAAGGRLTVTSALGDGTTISAVIPTAQSSIAA</sequence>
<dbReference type="InterPro" id="IPR003594">
    <property type="entry name" value="HATPase_dom"/>
</dbReference>
<keyword evidence="7" id="KW-0067">ATP-binding</keyword>
<dbReference type="RefSeq" id="WP_066539437.1">
    <property type="nucleotide sequence ID" value="NZ_DALZQJ010000014.1"/>
</dbReference>
<evidence type="ECO:0000256" key="9">
    <source>
        <dbReference type="SAM" id="Phobius"/>
    </source>
</evidence>
<evidence type="ECO:0000256" key="8">
    <source>
        <dbReference type="ARBA" id="ARBA00023012"/>
    </source>
</evidence>
<dbReference type="InterPro" id="IPR005467">
    <property type="entry name" value="His_kinase_dom"/>
</dbReference>
<dbReference type="Pfam" id="PF07730">
    <property type="entry name" value="HisKA_3"/>
    <property type="match status" value="1"/>
</dbReference>
<evidence type="ECO:0000313" key="11">
    <source>
        <dbReference type="EMBL" id="PEH88538.1"/>
    </source>
</evidence>
<evidence type="ECO:0000256" key="3">
    <source>
        <dbReference type="ARBA" id="ARBA00022553"/>
    </source>
</evidence>
<feature type="transmembrane region" description="Helical" evidence="9">
    <location>
        <begin position="180"/>
        <end position="201"/>
    </location>
</feature>
<dbReference type="InterPro" id="IPR036890">
    <property type="entry name" value="HATPase_C_sf"/>
</dbReference>
<proteinExistence type="predicted"/>
<dbReference type="InterPro" id="IPR011712">
    <property type="entry name" value="Sig_transdc_His_kin_sub3_dim/P"/>
</dbReference>
<organism evidence="11 12">
    <name type="scientific">Comamonas terrigena</name>
    <dbReference type="NCBI Taxonomy" id="32013"/>
    <lineage>
        <taxon>Bacteria</taxon>
        <taxon>Pseudomonadati</taxon>
        <taxon>Pseudomonadota</taxon>
        <taxon>Betaproteobacteria</taxon>
        <taxon>Burkholderiales</taxon>
        <taxon>Comamonadaceae</taxon>
        <taxon>Comamonas</taxon>
    </lineage>
</organism>
<dbReference type="GeneID" id="80800525"/>
<dbReference type="GO" id="GO:0016020">
    <property type="term" value="C:membrane"/>
    <property type="evidence" value="ECO:0007669"/>
    <property type="project" value="InterPro"/>
</dbReference>
<keyword evidence="4" id="KW-0808">Transferase</keyword>
<evidence type="ECO:0000256" key="2">
    <source>
        <dbReference type="ARBA" id="ARBA00012438"/>
    </source>
</evidence>
<dbReference type="Gene3D" id="3.30.565.10">
    <property type="entry name" value="Histidine kinase-like ATPase, C-terminal domain"/>
    <property type="match status" value="1"/>
</dbReference>
<comment type="catalytic activity">
    <reaction evidence="1">
        <text>ATP + protein L-histidine = ADP + protein N-phospho-L-histidine.</text>
        <dbReference type="EC" id="2.7.13.3"/>
    </reaction>
</comment>
<comment type="caution">
    <text evidence="11">The sequence shown here is derived from an EMBL/GenBank/DDBJ whole genome shotgun (WGS) entry which is preliminary data.</text>
</comment>
<dbReference type="GO" id="GO:0000155">
    <property type="term" value="F:phosphorelay sensor kinase activity"/>
    <property type="evidence" value="ECO:0007669"/>
    <property type="project" value="InterPro"/>
</dbReference>
<feature type="domain" description="Histidine kinase" evidence="10">
    <location>
        <begin position="253"/>
        <end position="446"/>
    </location>
</feature>
<accession>A0A2A7UTD2</accession>
<gene>
    <name evidence="11" type="ORF">CRM82_07925</name>
</gene>
<dbReference type="Pfam" id="PF02518">
    <property type="entry name" value="HATPase_c"/>
    <property type="match status" value="1"/>
</dbReference>
<dbReference type="Proteomes" id="UP000220246">
    <property type="component" value="Unassembled WGS sequence"/>
</dbReference>
<evidence type="ECO:0000313" key="12">
    <source>
        <dbReference type="Proteomes" id="UP000220246"/>
    </source>
</evidence>
<keyword evidence="9" id="KW-1133">Transmembrane helix</keyword>
<keyword evidence="8" id="KW-0902">Two-component regulatory system</keyword>
<evidence type="ECO:0000256" key="6">
    <source>
        <dbReference type="ARBA" id="ARBA00022777"/>
    </source>
</evidence>
<keyword evidence="9" id="KW-0812">Transmembrane</keyword>
<dbReference type="Gene3D" id="1.20.5.1930">
    <property type="match status" value="1"/>
</dbReference>
<keyword evidence="5" id="KW-0547">Nucleotide-binding</keyword>
<name>A0A2A7UTD2_COMTR</name>
<dbReference type="SMART" id="SM00387">
    <property type="entry name" value="HATPase_c"/>
    <property type="match status" value="1"/>
</dbReference>
<dbReference type="PROSITE" id="PS50109">
    <property type="entry name" value="HIS_KIN"/>
    <property type="match status" value="1"/>
</dbReference>
<dbReference type="AlphaFoldDB" id="A0A2A7UTD2"/>
<dbReference type="STRING" id="1219032.GCA_001515545_03015"/>
<evidence type="ECO:0000259" key="10">
    <source>
        <dbReference type="PROSITE" id="PS50109"/>
    </source>
</evidence>
<keyword evidence="9" id="KW-0472">Membrane</keyword>
<reference evidence="12" key="1">
    <citation type="submission" date="2017-09" db="EMBL/GenBank/DDBJ databases">
        <title>FDA dAtabase for Regulatory Grade micrObial Sequences (FDA-ARGOS): Supporting development and validation of Infectious Disease Dx tests.</title>
        <authorList>
            <person name="Minogue T."/>
            <person name="Wolcott M."/>
            <person name="Wasieloski L."/>
            <person name="Aguilar W."/>
            <person name="Moore D."/>
            <person name="Tallon L."/>
            <person name="Sadzewicz L."/>
            <person name="Ott S."/>
            <person name="Zhao X."/>
            <person name="Nagaraj S."/>
            <person name="Vavikolanu K."/>
            <person name="Aluvathingal J."/>
            <person name="Nadendla S."/>
            <person name="Sichtig H."/>
        </authorList>
    </citation>
    <scope>NUCLEOTIDE SEQUENCE [LARGE SCALE GENOMIC DNA]</scope>
    <source>
        <strain evidence="12">FDAARGOS_394</strain>
    </source>
</reference>
<dbReference type="SUPFAM" id="SSF55874">
    <property type="entry name" value="ATPase domain of HSP90 chaperone/DNA topoisomerase II/histidine kinase"/>
    <property type="match status" value="1"/>
</dbReference>
<evidence type="ECO:0000256" key="7">
    <source>
        <dbReference type="ARBA" id="ARBA00022840"/>
    </source>
</evidence>
<dbReference type="OrthoDB" id="9782588at2"/>
<evidence type="ECO:0000256" key="1">
    <source>
        <dbReference type="ARBA" id="ARBA00000085"/>
    </source>
</evidence>
<dbReference type="InterPro" id="IPR050482">
    <property type="entry name" value="Sensor_HK_TwoCompSys"/>
</dbReference>
<protein>
    <recommendedName>
        <fullName evidence="2">histidine kinase</fullName>
        <ecNumber evidence="2">2.7.13.3</ecNumber>
    </recommendedName>
</protein>
<keyword evidence="12" id="KW-1185">Reference proteome</keyword>
<dbReference type="EC" id="2.7.13.3" evidence="2"/>
<dbReference type="CDD" id="cd16917">
    <property type="entry name" value="HATPase_UhpB-NarQ-NarX-like"/>
    <property type="match status" value="1"/>
</dbReference>
<dbReference type="GO" id="GO:0046983">
    <property type="term" value="F:protein dimerization activity"/>
    <property type="evidence" value="ECO:0007669"/>
    <property type="project" value="InterPro"/>
</dbReference>
<evidence type="ECO:0000256" key="5">
    <source>
        <dbReference type="ARBA" id="ARBA00022741"/>
    </source>
</evidence>
<dbReference type="PANTHER" id="PTHR24421">
    <property type="entry name" value="NITRATE/NITRITE SENSOR PROTEIN NARX-RELATED"/>
    <property type="match status" value="1"/>
</dbReference>
<keyword evidence="3" id="KW-0597">Phosphoprotein</keyword>
<dbReference type="GO" id="GO:0005524">
    <property type="term" value="F:ATP binding"/>
    <property type="evidence" value="ECO:0007669"/>
    <property type="project" value="UniProtKB-KW"/>
</dbReference>